<dbReference type="GO" id="GO:0009986">
    <property type="term" value="C:cell surface"/>
    <property type="evidence" value="ECO:0007669"/>
    <property type="project" value="InterPro"/>
</dbReference>
<dbReference type="Gene3D" id="2.60.40.3330">
    <property type="match status" value="1"/>
</dbReference>
<evidence type="ECO:0000313" key="6">
    <source>
        <dbReference type="Proteomes" id="UP001176961"/>
    </source>
</evidence>
<keyword evidence="6" id="KW-1185">Reference proteome</keyword>
<dbReference type="InterPro" id="IPR038479">
    <property type="entry name" value="Transthyretin-like_sf"/>
</dbReference>
<comment type="caution">
    <text evidence="5">The sequence shown here is derived from an EMBL/GenBank/DDBJ whole genome shotgun (WGS) entry which is preliminary data.</text>
</comment>
<dbReference type="PANTHER" id="PTHR21700">
    <property type="entry name" value="TRANSTHYRETIN-LIKE FAMILY PROTEIN-RELATED"/>
    <property type="match status" value="1"/>
</dbReference>
<keyword evidence="4" id="KW-0732">Signal</keyword>
<dbReference type="Pfam" id="PF01060">
    <property type="entry name" value="TTR-52"/>
    <property type="match status" value="1"/>
</dbReference>
<name>A0AA36GNP6_CYLNA</name>
<evidence type="ECO:0008006" key="7">
    <source>
        <dbReference type="Google" id="ProtNLM"/>
    </source>
</evidence>
<dbReference type="EMBL" id="CATQJL010000112">
    <property type="protein sequence ID" value="CAJ0595487.1"/>
    <property type="molecule type" value="Genomic_DNA"/>
</dbReference>
<comment type="similarity">
    <text evidence="2">Belongs to the nematode transthyretin-like family.</text>
</comment>
<reference evidence="5" key="1">
    <citation type="submission" date="2023-07" db="EMBL/GenBank/DDBJ databases">
        <authorList>
            <consortium name="CYATHOMIX"/>
        </authorList>
    </citation>
    <scope>NUCLEOTIDE SEQUENCE</scope>
    <source>
        <strain evidence="5">N/A</strain>
    </source>
</reference>
<accession>A0AA36GNP6</accession>
<dbReference type="Proteomes" id="UP001176961">
    <property type="component" value="Unassembled WGS sequence"/>
</dbReference>
<comment type="subcellular location">
    <subcellularLocation>
        <location evidence="1">Secreted</location>
    </subcellularLocation>
</comment>
<organism evidence="5 6">
    <name type="scientific">Cylicocyclus nassatus</name>
    <name type="common">Nematode worm</name>
    <dbReference type="NCBI Taxonomy" id="53992"/>
    <lineage>
        <taxon>Eukaryota</taxon>
        <taxon>Metazoa</taxon>
        <taxon>Ecdysozoa</taxon>
        <taxon>Nematoda</taxon>
        <taxon>Chromadorea</taxon>
        <taxon>Rhabditida</taxon>
        <taxon>Rhabditina</taxon>
        <taxon>Rhabditomorpha</taxon>
        <taxon>Strongyloidea</taxon>
        <taxon>Strongylidae</taxon>
        <taxon>Cylicocyclus</taxon>
    </lineage>
</organism>
<evidence type="ECO:0000256" key="2">
    <source>
        <dbReference type="ARBA" id="ARBA00010112"/>
    </source>
</evidence>
<protein>
    <recommendedName>
        <fullName evidence="7">Transthyretin-like family protein</fullName>
    </recommendedName>
</protein>
<dbReference type="InterPro" id="IPR001534">
    <property type="entry name" value="Transthyretin-like"/>
</dbReference>
<dbReference type="GO" id="GO:0005576">
    <property type="term" value="C:extracellular region"/>
    <property type="evidence" value="ECO:0007669"/>
    <property type="project" value="UniProtKB-SubCell"/>
</dbReference>
<proteinExistence type="inferred from homology"/>
<evidence type="ECO:0000256" key="3">
    <source>
        <dbReference type="ARBA" id="ARBA00022525"/>
    </source>
</evidence>
<keyword evidence="3" id="KW-0964">Secreted</keyword>
<dbReference type="AlphaFoldDB" id="A0AA36GNP6"/>
<gene>
    <name evidence="5" type="ORF">CYNAS_LOCUS7470</name>
</gene>
<sequence>MQLQDYTNEDLVHVIDWRRKKWCQRLCKLGLIYYIKRSTYCNYQIASNYSLMSRPITLLLLASLIPQSTCFLGLGRLQSVAVKGVLECNGAPAKDVKVRLYDKQIFFDKRLDEGRTLTSGSFYLSGSKREITNIDPRLYIYHSCNHHGPCSRKVVMTIPDSFITSGRNPQKVFNIGRVNLAAKTRGESITCLH</sequence>
<evidence type="ECO:0000313" key="5">
    <source>
        <dbReference type="EMBL" id="CAJ0595487.1"/>
    </source>
</evidence>
<dbReference type="PANTHER" id="PTHR21700:SF24">
    <property type="entry name" value="TRANSTHYRETIN-LIKE FAMILY PROTEIN"/>
    <property type="match status" value="1"/>
</dbReference>
<evidence type="ECO:0000256" key="4">
    <source>
        <dbReference type="ARBA" id="ARBA00022729"/>
    </source>
</evidence>
<evidence type="ECO:0000256" key="1">
    <source>
        <dbReference type="ARBA" id="ARBA00004613"/>
    </source>
</evidence>